<dbReference type="Proteomes" id="UP000232638">
    <property type="component" value="Chromosome"/>
</dbReference>
<dbReference type="InterPro" id="IPR011055">
    <property type="entry name" value="Dup_hybrid_motif"/>
</dbReference>
<name>A0A2K8U3L1_9GAMM</name>
<dbReference type="InterPro" id="IPR050570">
    <property type="entry name" value="Cell_wall_metabolism_enzyme"/>
</dbReference>
<dbReference type="RefSeq" id="WP_100917935.1">
    <property type="nucleotide sequence ID" value="NZ_CP020370.1"/>
</dbReference>
<proteinExistence type="predicted"/>
<reference evidence="3 4" key="1">
    <citation type="submission" date="2017-03" db="EMBL/GenBank/DDBJ databases">
        <title>Complete genome sequence of Candidatus 'Thiodictyon syntrophicum' sp. nov. strain Cad16T, a photolithoautotroph purple sulfur bacterium isolated from an alpine meromictic lake.</title>
        <authorList>
            <person name="Luedin S.M."/>
            <person name="Pothier J.F."/>
            <person name="Danza F."/>
            <person name="Storelli N."/>
            <person name="Wittwer M."/>
            <person name="Tonolla M."/>
        </authorList>
    </citation>
    <scope>NUCLEOTIDE SEQUENCE [LARGE SCALE GENOMIC DNA]</scope>
    <source>
        <strain evidence="3 4">Cad16T</strain>
    </source>
</reference>
<dbReference type="GO" id="GO:0004222">
    <property type="term" value="F:metalloendopeptidase activity"/>
    <property type="evidence" value="ECO:0007669"/>
    <property type="project" value="TreeGrafter"/>
</dbReference>
<dbReference type="InterPro" id="IPR016047">
    <property type="entry name" value="M23ase_b-sheet_dom"/>
</dbReference>
<dbReference type="PANTHER" id="PTHR21666:SF270">
    <property type="entry name" value="MUREIN HYDROLASE ACTIVATOR ENVC"/>
    <property type="match status" value="1"/>
</dbReference>
<dbReference type="Gene3D" id="2.70.70.10">
    <property type="entry name" value="Glucose Permease (Domain IIA)"/>
    <property type="match status" value="1"/>
</dbReference>
<evidence type="ECO:0000256" key="1">
    <source>
        <dbReference type="SAM" id="MobiDB-lite"/>
    </source>
</evidence>
<keyword evidence="4" id="KW-1185">Reference proteome</keyword>
<feature type="domain" description="M23ase beta-sheet core" evidence="2">
    <location>
        <begin position="191"/>
        <end position="285"/>
    </location>
</feature>
<dbReference type="PANTHER" id="PTHR21666">
    <property type="entry name" value="PEPTIDASE-RELATED"/>
    <property type="match status" value="1"/>
</dbReference>
<accession>A0A2K8U3L1</accession>
<sequence length="306" mass="32316">MYHLDRRKTVLGQTAVALSAVMLCAAAGGGAGFWLGQQTNAAQSDAPPANHPRTAGLAPATAQPPAPQIDAMASSLGEMQAELMRLNALGERLVDMGGLDRQEFDFRNPPPQGGPEEAAARDYTIKEIASELGSVVSLLKDRKRKLEILEEAISGKDLTAKSVPSGWPIRTGYITSNYGMRIHPIRHRAMFHQGVDFAAPQGSPVVAVADGVVTFSGRRSGYGNLIEISHANGYATRYGHNSVNGVSEGQPIRKGQVIGAVGATGTATGPHVHFEVRRNGEALNPMPFAGEQGGSTLMAANFANLR</sequence>
<dbReference type="FunFam" id="2.70.70.10:FF:000006">
    <property type="entry name" value="M23 family peptidase"/>
    <property type="match status" value="1"/>
</dbReference>
<evidence type="ECO:0000313" key="3">
    <source>
        <dbReference type="EMBL" id="AUB80127.1"/>
    </source>
</evidence>
<evidence type="ECO:0000259" key="2">
    <source>
        <dbReference type="Pfam" id="PF01551"/>
    </source>
</evidence>
<gene>
    <name evidence="3" type="ORF">THSYN_03560</name>
</gene>
<evidence type="ECO:0000313" key="4">
    <source>
        <dbReference type="Proteomes" id="UP000232638"/>
    </source>
</evidence>
<dbReference type="Pfam" id="PF01551">
    <property type="entry name" value="Peptidase_M23"/>
    <property type="match status" value="1"/>
</dbReference>
<dbReference type="EMBL" id="CP020370">
    <property type="protein sequence ID" value="AUB80127.1"/>
    <property type="molecule type" value="Genomic_DNA"/>
</dbReference>
<dbReference type="AlphaFoldDB" id="A0A2K8U3L1"/>
<dbReference type="SUPFAM" id="SSF51261">
    <property type="entry name" value="Duplicated hybrid motif"/>
    <property type="match status" value="1"/>
</dbReference>
<organism evidence="3 4">
    <name type="scientific">Candidatus Thiodictyon syntrophicum</name>
    <dbReference type="NCBI Taxonomy" id="1166950"/>
    <lineage>
        <taxon>Bacteria</taxon>
        <taxon>Pseudomonadati</taxon>
        <taxon>Pseudomonadota</taxon>
        <taxon>Gammaproteobacteria</taxon>
        <taxon>Chromatiales</taxon>
        <taxon>Chromatiaceae</taxon>
        <taxon>Thiodictyon</taxon>
    </lineage>
</organism>
<dbReference type="KEGG" id="tsy:THSYN_03560"/>
<dbReference type="CDD" id="cd12797">
    <property type="entry name" value="M23_peptidase"/>
    <property type="match status" value="1"/>
</dbReference>
<feature type="region of interest" description="Disordered" evidence="1">
    <location>
        <begin position="41"/>
        <end position="67"/>
    </location>
</feature>
<protein>
    <submittedName>
        <fullName evidence="3">Peptidase M23</fullName>
    </submittedName>
</protein>
<dbReference type="OrthoDB" id="9805070at2"/>